<dbReference type="Gramene" id="Kaladp0053s0373.1.v1.1">
    <property type="protein sequence ID" value="Kaladp0053s0373.1.v1.1.CDS.1"/>
    <property type="gene ID" value="Kaladp0053s0373.v1.1"/>
</dbReference>
<feature type="domain" description="GRDP C2" evidence="1">
    <location>
        <begin position="16"/>
        <end position="153"/>
    </location>
</feature>
<organism evidence="2 3">
    <name type="scientific">Kalanchoe fedtschenkoi</name>
    <name type="common">Lavender scallops</name>
    <name type="synonym">South American air plant</name>
    <dbReference type="NCBI Taxonomy" id="63787"/>
    <lineage>
        <taxon>Eukaryota</taxon>
        <taxon>Viridiplantae</taxon>
        <taxon>Streptophyta</taxon>
        <taxon>Embryophyta</taxon>
        <taxon>Tracheophyta</taxon>
        <taxon>Spermatophyta</taxon>
        <taxon>Magnoliopsida</taxon>
        <taxon>eudicotyledons</taxon>
        <taxon>Gunneridae</taxon>
        <taxon>Pentapetalae</taxon>
        <taxon>Saxifragales</taxon>
        <taxon>Crassulaceae</taxon>
        <taxon>Kalanchoe</taxon>
    </lineage>
</organism>
<evidence type="ECO:0000313" key="2">
    <source>
        <dbReference type="EnsemblPlants" id="Kaladp0053s0373.1.v1.1.CDS.1"/>
    </source>
</evidence>
<name>A0A7N0U4P0_KALFE</name>
<accession>A0A7N0U4P0</accession>
<dbReference type="OMA" id="PNMEFKE"/>
<proteinExistence type="predicted"/>
<reference evidence="2" key="1">
    <citation type="submission" date="2021-01" db="UniProtKB">
        <authorList>
            <consortium name="EnsemblPlants"/>
        </authorList>
    </citation>
    <scope>IDENTIFICATION</scope>
</reference>
<dbReference type="AlphaFoldDB" id="A0A7N0U4P0"/>
<evidence type="ECO:0000313" key="3">
    <source>
        <dbReference type="Proteomes" id="UP000594263"/>
    </source>
</evidence>
<dbReference type="SUPFAM" id="SSF49562">
    <property type="entry name" value="C2 domain (Calcium/lipid-binding domain, CaLB)"/>
    <property type="match status" value="1"/>
</dbReference>
<keyword evidence="3" id="KW-1185">Reference proteome</keyword>
<dbReference type="EnsemblPlants" id="Kaladp0053s0373.1.v1.1">
    <property type="protein sequence ID" value="Kaladp0053s0373.1.v1.1.CDS.1"/>
    <property type="gene ID" value="Kaladp0053s0373.v1.1"/>
</dbReference>
<dbReference type="PANTHER" id="PTHR35503:SF2">
    <property type="entry name" value="OS04G0455700 PROTEIN"/>
    <property type="match status" value="1"/>
</dbReference>
<dbReference type="Proteomes" id="UP000594263">
    <property type="component" value="Unplaced"/>
</dbReference>
<dbReference type="Gene3D" id="2.60.40.150">
    <property type="entry name" value="C2 domain"/>
    <property type="match status" value="1"/>
</dbReference>
<dbReference type="InterPro" id="IPR057458">
    <property type="entry name" value="GRDP_C2"/>
</dbReference>
<dbReference type="PANTHER" id="PTHR35503">
    <property type="entry name" value="OSJNBA0006M15.15 PROTEIN"/>
    <property type="match status" value="1"/>
</dbReference>
<protein>
    <recommendedName>
        <fullName evidence="1">GRDP C2 domain-containing protein</fullName>
    </recommendedName>
</protein>
<sequence>MSRVQGDDSWSLKCELRILEARNVELKHSSELFVRCYLSGGNNTRVPINTQQISSESSHTLHWGECFSLECSGDSNFIETLRHEKVVLELRRRSAKRSVFKTFRSSNLIGTAQVAWKTVFESADMKMEQWFPLALKDGVVAEGFKPPMLRVGMKIQAASTMKEGQRERSRRLRSWDECGCKYGGCCCVDDDLFLVLGASMFEAL</sequence>
<dbReference type="InterPro" id="IPR035892">
    <property type="entry name" value="C2_domain_sf"/>
</dbReference>
<evidence type="ECO:0000259" key="1">
    <source>
        <dbReference type="Pfam" id="PF25334"/>
    </source>
</evidence>
<dbReference type="Pfam" id="PF25334">
    <property type="entry name" value="C2_GRDP"/>
    <property type="match status" value="1"/>
</dbReference>